<feature type="transmembrane region" description="Helical" evidence="1">
    <location>
        <begin position="20"/>
        <end position="38"/>
    </location>
</feature>
<keyword evidence="1" id="KW-0472">Membrane</keyword>
<comment type="caution">
    <text evidence="2">The sequence shown here is derived from an EMBL/GenBank/DDBJ whole genome shotgun (WGS) entry which is preliminary data.</text>
</comment>
<feature type="transmembrane region" description="Helical" evidence="1">
    <location>
        <begin position="184"/>
        <end position="203"/>
    </location>
</feature>
<proteinExistence type="predicted"/>
<protein>
    <submittedName>
        <fullName evidence="2">Short-chain fatty acid transporter</fullName>
    </submittedName>
</protein>
<feature type="transmembrane region" description="Helical" evidence="1">
    <location>
        <begin position="312"/>
        <end position="335"/>
    </location>
</feature>
<dbReference type="EMBL" id="DTKQ01000054">
    <property type="protein sequence ID" value="HGZ80138.1"/>
    <property type="molecule type" value="Genomic_DNA"/>
</dbReference>
<gene>
    <name evidence="2" type="ORF">ENW55_09170</name>
</gene>
<reference evidence="2" key="1">
    <citation type="journal article" date="2020" name="mSystems">
        <title>Genome- and Community-Level Interaction Insights into Carbon Utilization and Element Cycling Functions of Hydrothermarchaeota in Hydrothermal Sediment.</title>
        <authorList>
            <person name="Zhou Z."/>
            <person name="Liu Y."/>
            <person name="Xu W."/>
            <person name="Pan J."/>
            <person name="Luo Z.H."/>
            <person name="Li M."/>
        </authorList>
    </citation>
    <scope>NUCLEOTIDE SEQUENCE [LARGE SCALE GENOMIC DNA]</scope>
    <source>
        <strain evidence="2">SpSt-86</strain>
    </source>
</reference>
<dbReference type="InterPro" id="IPR006160">
    <property type="entry name" value="SCFA_transpt_AtoE"/>
</dbReference>
<feature type="transmembrane region" description="Helical" evidence="1">
    <location>
        <begin position="246"/>
        <end position="265"/>
    </location>
</feature>
<feature type="transmembrane region" description="Helical" evidence="1">
    <location>
        <begin position="420"/>
        <end position="441"/>
    </location>
</feature>
<dbReference type="AlphaFoldDB" id="A0A832IAE3"/>
<keyword evidence="1" id="KW-1133">Transmembrane helix</keyword>
<feature type="transmembrane region" description="Helical" evidence="1">
    <location>
        <begin position="54"/>
        <end position="75"/>
    </location>
</feature>
<keyword evidence="1" id="KW-0812">Transmembrane</keyword>
<feature type="transmembrane region" description="Helical" evidence="1">
    <location>
        <begin position="140"/>
        <end position="164"/>
    </location>
</feature>
<evidence type="ECO:0000256" key="1">
    <source>
        <dbReference type="SAM" id="Phobius"/>
    </source>
</evidence>
<feature type="transmembrane region" description="Helical" evidence="1">
    <location>
        <begin position="347"/>
        <end position="368"/>
    </location>
</feature>
<accession>A0A832IAE3</accession>
<sequence>MLRVLGNAFSKFAKKYLPDALIFAMILTLITFILGIVIQKKSPIDMIVYMGDGFWSLLAFAMQMCLVLMTGHILAQTKPMAAVLKTIAKAANTPFKAVALACVVMIVTSYLNWGFGLIFTSLLAIEIAKNMKGKGLHYPLLVASAYSGFLVWHAGFSASAPLLVNTKGHFLESKIGLIPVSQTIFSPIGYVPVLVLLVTLPFIMAAMHPKKEQVIEVDPSVFAEKKEKPKKDPSQMTPAERMENSMVLSLIIAIIGLIYVFYYFFVKKGSLDLNILNFIFLMLGILLHGTPRNFIDAAIEAGKTVWGIVIQFPFYAGIMGMMIKSGLAATIANWFASFSTAKTLPLYTYWSAGLINLFVPSGGGQWSVQGPIMVDAAMKIGASVPKVVMGVAWGDAWTNMIQPFWALPLLSVAKLEIRDIMGYCVMALIWSGIVTSILLLVL</sequence>
<evidence type="ECO:0000313" key="2">
    <source>
        <dbReference type="EMBL" id="HGZ80138.1"/>
    </source>
</evidence>
<feature type="transmembrane region" description="Helical" evidence="1">
    <location>
        <begin position="95"/>
        <end position="128"/>
    </location>
</feature>
<name>A0A832IAE3_9THEM</name>
<dbReference type="PANTHER" id="PTHR41983">
    <property type="entry name" value="SHORT-CHAIN FATTY ACID TRANSPORTER-RELATED"/>
    <property type="match status" value="1"/>
</dbReference>
<feature type="transmembrane region" description="Helical" evidence="1">
    <location>
        <begin position="271"/>
        <end position="291"/>
    </location>
</feature>
<dbReference type="PANTHER" id="PTHR41983:SF2">
    <property type="entry name" value="SHORT-CHAIN FATTY ACID TRANSPORTER-RELATED"/>
    <property type="match status" value="1"/>
</dbReference>
<dbReference type="Pfam" id="PF02667">
    <property type="entry name" value="SCFA_trans"/>
    <property type="match status" value="1"/>
</dbReference>
<dbReference type="GO" id="GO:0005886">
    <property type="term" value="C:plasma membrane"/>
    <property type="evidence" value="ECO:0007669"/>
    <property type="project" value="TreeGrafter"/>
</dbReference>
<organism evidence="2">
    <name type="scientific">Pseudothermotoga hypogea</name>
    <dbReference type="NCBI Taxonomy" id="57487"/>
    <lineage>
        <taxon>Bacteria</taxon>
        <taxon>Thermotogati</taxon>
        <taxon>Thermotogota</taxon>
        <taxon>Thermotogae</taxon>
        <taxon>Thermotogales</taxon>
        <taxon>Thermotogaceae</taxon>
        <taxon>Pseudothermotoga</taxon>
    </lineage>
</organism>